<evidence type="ECO:0000313" key="1">
    <source>
        <dbReference type="EMBL" id="ASZ74693.1"/>
    </source>
</evidence>
<evidence type="ECO:0000313" key="2">
    <source>
        <dbReference type="Proteomes" id="UP000226037"/>
    </source>
</evidence>
<sequence>MPRIDLAEPYAVRFARQSVRDALMMHGEECILLHMYHVNEVEKEQPRCPACYDDIYKGGDSSRCTRCYGTTFDGGVKEFWRAWAIFTDTQDQEDMNRQGVWHPRPRSIHTEWKPDLWQRDYVIRIPRWTPDHRPVEIEGVYTFKEVNNESLRTGNAFGQTDEDAISQRGEVDRVSEQLPIYQFPAIGRVIPRYDGKVR</sequence>
<name>A0A249XSH8_9CAUD</name>
<reference evidence="2" key="1">
    <citation type="submission" date="2017-08" db="EMBL/GenBank/DDBJ databases">
        <authorList>
            <person name="de Groot N.N."/>
        </authorList>
    </citation>
    <scope>NUCLEOTIDE SEQUENCE [LARGE SCALE GENOMIC DNA]</scope>
</reference>
<keyword evidence="2" id="KW-1185">Reference proteome</keyword>
<accession>A0A249XSH8</accession>
<dbReference type="EMBL" id="MF668280">
    <property type="protein sequence ID" value="ASZ74693.1"/>
    <property type="molecule type" value="Genomic_DNA"/>
</dbReference>
<gene>
    <name evidence="1" type="ORF">SEA_PHABBA_124</name>
</gene>
<organism evidence="1 2">
    <name type="scientific">Mycobacterium phage Phabba</name>
    <dbReference type="NCBI Taxonomy" id="2027899"/>
    <lineage>
        <taxon>Viruses</taxon>
        <taxon>Duplodnaviria</taxon>
        <taxon>Heunggongvirae</taxon>
        <taxon>Uroviricota</taxon>
        <taxon>Caudoviricetes</taxon>
        <taxon>Ceeclamvirinae</taxon>
        <taxon>Myrnavirus</taxon>
        <taxon>Myrnavirus phabba</taxon>
        <taxon>Myranavirus phabba</taxon>
    </lineage>
</organism>
<protein>
    <submittedName>
        <fullName evidence="1">Uncharacterized protein</fullName>
    </submittedName>
</protein>
<proteinExistence type="predicted"/>
<dbReference type="Proteomes" id="UP000226037">
    <property type="component" value="Segment"/>
</dbReference>